<organism evidence="3 4">
    <name type="scientific">Thalassococcus halodurans</name>
    <dbReference type="NCBI Taxonomy" id="373675"/>
    <lineage>
        <taxon>Bacteria</taxon>
        <taxon>Pseudomonadati</taxon>
        <taxon>Pseudomonadota</taxon>
        <taxon>Alphaproteobacteria</taxon>
        <taxon>Rhodobacterales</taxon>
        <taxon>Roseobacteraceae</taxon>
        <taxon>Thalassococcus</taxon>
    </lineage>
</organism>
<evidence type="ECO:0000256" key="1">
    <source>
        <dbReference type="ARBA" id="ARBA00023002"/>
    </source>
</evidence>
<protein>
    <submittedName>
        <fullName evidence="3">Glycine/D-amino acid oxidase</fullName>
    </submittedName>
</protein>
<dbReference type="PANTHER" id="PTHR13847:SF289">
    <property type="entry name" value="GLYCINE OXIDASE"/>
    <property type="match status" value="1"/>
</dbReference>
<dbReference type="AlphaFoldDB" id="A0A1H5YN41"/>
<reference evidence="3 4" key="1">
    <citation type="submission" date="2016-10" db="EMBL/GenBank/DDBJ databases">
        <authorList>
            <person name="de Groot N.N."/>
        </authorList>
    </citation>
    <scope>NUCLEOTIDE SEQUENCE [LARGE SCALE GENOMIC DNA]</scope>
    <source>
        <strain evidence="3 4">DSM 26915</strain>
    </source>
</reference>
<dbReference type="Gene3D" id="3.50.50.60">
    <property type="entry name" value="FAD/NAD(P)-binding domain"/>
    <property type="match status" value="2"/>
</dbReference>
<dbReference type="InterPro" id="IPR036188">
    <property type="entry name" value="FAD/NAD-bd_sf"/>
</dbReference>
<dbReference type="Gene3D" id="3.30.9.10">
    <property type="entry name" value="D-Amino Acid Oxidase, subunit A, domain 2"/>
    <property type="match status" value="2"/>
</dbReference>
<sequence>MARIDITVRGAGIFGLSVAWACVMRGASVRVVDPFGAGAGSSGGIVGALAPHVPENWNDKKEFQLESLLMAEGFWAAVEAAGGVSSGYGRTGRLQPVADDAAEGLARARGENAKSLWKGRAEWGVKPADAAGAFRPATPSGLLIHDTLTARMHPRRACAALVAALQAKGCEVVTDAPDEGLVVWATGWQGLLDLNTWVGKNVGAGIKGQAVLFDYAAPDAPQLFVDGLHIVPHADGTVAIGSTSEREFDSPTATDDQCDTLIDRAIAALPELADAPAIERWAGVRPRAKSRAPMLGAWPDRDGHFIVNGGFKIGFGMAPKVSEVMADLLLEGRDTIPESFRVAASI</sequence>
<dbReference type="EMBL" id="FNUZ01000003">
    <property type="protein sequence ID" value="SEG25498.1"/>
    <property type="molecule type" value="Genomic_DNA"/>
</dbReference>
<proteinExistence type="predicted"/>
<dbReference type="InterPro" id="IPR006076">
    <property type="entry name" value="FAD-dep_OxRdtase"/>
</dbReference>
<name>A0A1H5YN41_9RHOB</name>
<evidence type="ECO:0000313" key="3">
    <source>
        <dbReference type="EMBL" id="SEG25498.1"/>
    </source>
</evidence>
<accession>A0A1H5YN41</accession>
<dbReference type="OrthoDB" id="7818064at2"/>
<feature type="domain" description="FAD dependent oxidoreductase" evidence="2">
    <location>
        <begin position="5"/>
        <end position="328"/>
    </location>
</feature>
<gene>
    <name evidence="3" type="ORF">SAMN04488045_2179</name>
</gene>
<dbReference type="Pfam" id="PF01266">
    <property type="entry name" value="DAO"/>
    <property type="match status" value="1"/>
</dbReference>
<keyword evidence="1" id="KW-0560">Oxidoreductase</keyword>
<dbReference type="GO" id="GO:0005737">
    <property type="term" value="C:cytoplasm"/>
    <property type="evidence" value="ECO:0007669"/>
    <property type="project" value="TreeGrafter"/>
</dbReference>
<keyword evidence="4" id="KW-1185">Reference proteome</keyword>
<evidence type="ECO:0000259" key="2">
    <source>
        <dbReference type="Pfam" id="PF01266"/>
    </source>
</evidence>
<dbReference type="GO" id="GO:0016491">
    <property type="term" value="F:oxidoreductase activity"/>
    <property type="evidence" value="ECO:0007669"/>
    <property type="project" value="UniProtKB-KW"/>
</dbReference>
<dbReference type="RefSeq" id="WP_103910514.1">
    <property type="nucleotide sequence ID" value="NZ_FNUZ01000003.1"/>
</dbReference>
<evidence type="ECO:0000313" key="4">
    <source>
        <dbReference type="Proteomes" id="UP000236752"/>
    </source>
</evidence>
<dbReference type="PANTHER" id="PTHR13847">
    <property type="entry name" value="SARCOSINE DEHYDROGENASE-RELATED"/>
    <property type="match status" value="1"/>
</dbReference>
<dbReference type="SUPFAM" id="SSF51971">
    <property type="entry name" value="Nucleotide-binding domain"/>
    <property type="match status" value="1"/>
</dbReference>
<dbReference type="Proteomes" id="UP000236752">
    <property type="component" value="Unassembled WGS sequence"/>
</dbReference>